<proteinExistence type="inferred from homology"/>
<dbReference type="InterPro" id="IPR016181">
    <property type="entry name" value="Acyl_CoA_acyltransferase"/>
</dbReference>
<name>A0A1G2GTM8_9BACT</name>
<dbReference type="GO" id="GO:0008360">
    <property type="term" value="P:regulation of cell shape"/>
    <property type="evidence" value="ECO:0007669"/>
    <property type="project" value="UniProtKB-KW"/>
</dbReference>
<accession>A0A1G2GTM8</accession>
<keyword evidence="6" id="KW-0961">Cell wall biogenesis/degradation</keyword>
<reference evidence="7 8" key="1">
    <citation type="journal article" date="2016" name="Nat. Commun.">
        <title>Thousands of microbial genomes shed light on interconnected biogeochemical processes in an aquifer system.</title>
        <authorList>
            <person name="Anantharaman K."/>
            <person name="Brown C.T."/>
            <person name="Hug L.A."/>
            <person name="Sharon I."/>
            <person name="Castelle C.J."/>
            <person name="Probst A.J."/>
            <person name="Thomas B.C."/>
            <person name="Singh A."/>
            <person name="Wilkins M.J."/>
            <person name="Karaoz U."/>
            <person name="Brodie E.L."/>
            <person name="Williams K.H."/>
            <person name="Hubbard S.S."/>
            <person name="Banfield J.F."/>
        </authorList>
    </citation>
    <scope>NUCLEOTIDE SEQUENCE [LARGE SCALE GENOMIC DNA]</scope>
</reference>
<evidence type="ECO:0000256" key="2">
    <source>
        <dbReference type="ARBA" id="ARBA00022679"/>
    </source>
</evidence>
<gene>
    <name evidence="7" type="ORF">A3B25_00475</name>
</gene>
<protein>
    <recommendedName>
        <fullName evidence="9">BioF2-like acetyltransferase domain-containing protein</fullName>
    </recommendedName>
</protein>
<dbReference type="Proteomes" id="UP000179106">
    <property type="component" value="Unassembled WGS sequence"/>
</dbReference>
<comment type="caution">
    <text evidence="7">The sequence shown here is derived from an EMBL/GenBank/DDBJ whole genome shotgun (WGS) entry which is preliminary data.</text>
</comment>
<evidence type="ECO:0000256" key="6">
    <source>
        <dbReference type="ARBA" id="ARBA00023316"/>
    </source>
</evidence>
<keyword evidence="5" id="KW-0012">Acyltransferase</keyword>
<dbReference type="PROSITE" id="PS51191">
    <property type="entry name" value="FEMABX"/>
    <property type="match status" value="1"/>
</dbReference>
<dbReference type="InterPro" id="IPR003447">
    <property type="entry name" value="FEMABX"/>
</dbReference>
<dbReference type="EMBL" id="MHNW01000015">
    <property type="protein sequence ID" value="OGZ53565.1"/>
    <property type="molecule type" value="Genomic_DNA"/>
</dbReference>
<dbReference type="SUPFAM" id="SSF55729">
    <property type="entry name" value="Acyl-CoA N-acyltransferases (Nat)"/>
    <property type="match status" value="2"/>
</dbReference>
<sequence>MPLSFEFKEITSEASFDPLSIDPKTPFTQSYFYGEWQKNLGRAVKRFSVTSGSDVVCFFQLITYPLLRGKNYLYAPYGPVIKDFSEGLLELLKEKLAEIAKKENAIFARLDFTPAPDSSQRALIEKTFKKAPVYTYRSAYFQPRTDWILNLKKSRVELLGEMDSKTRYGIRMAEKSGIKIEIIEAGIGAYFNDFYALMEETSRRNKFGLHPKEYYKHIFESSEKRKNAYLAVARYEGGILVIDFILTFGNVANYVFSGSSTEHRRLCPSYLAQWEAICHAQKLGYAEYNFGGVATESDAYKDWEGLSFFKKRFGGRPLSHSPFYDLPTQPAWYYLYGLRKLVKKIIP</sequence>
<evidence type="ECO:0000313" key="7">
    <source>
        <dbReference type="EMBL" id="OGZ53565.1"/>
    </source>
</evidence>
<dbReference type="STRING" id="1802126.A3B25_00475"/>
<comment type="similarity">
    <text evidence="1">Belongs to the FemABX family.</text>
</comment>
<keyword evidence="2" id="KW-0808">Transferase</keyword>
<dbReference type="GO" id="GO:0071555">
    <property type="term" value="P:cell wall organization"/>
    <property type="evidence" value="ECO:0007669"/>
    <property type="project" value="UniProtKB-KW"/>
</dbReference>
<evidence type="ECO:0000256" key="5">
    <source>
        <dbReference type="ARBA" id="ARBA00023315"/>
    </source>
</evidence>
<dbReference type="GO" id="GO:0016755">
    <property type="term" value="F:aminoacyltransferase activity"/>
    <property type="evidence" value="ECO:0007669"/>
    <property type="project" value="InterPro"/>
</dbReference>
<dbReference type="AlphaFoldDB" id="A0A1G2GTM8"/>
<keyword evidence="4" id="KW-0573">Peptidoglycan synthesis</keyword>
<evidence type="ECO:0008006" key="9">
    <source>
        <dbReference type="Google" id="ProtNLM"/>
    </source>
</evidence>
<dbReference type="PANTHER" id="PTHR36174:SF1">
    <property type="entry name" value="LIPID II:GLYCINE GLYCYLTRANSFERASE"/>
    <property type="match status" value="1"/>
</dbReference>
<dbReference type="Gene3D" id="3.40.630.30">
    <property type="match status" value="2"/>
</dbReference>
<evidence type="ECO:0000313" key="8">
    <source>
        <dbReference type="Proteomes" id="UP000179106"/>
    </source>
</evidence>
<dbReference type="GO" id="GO:0009252">
    <property type="term" value="P:peptidoglycan biosynthetic process"/>
    <property type="evidence" value="ECO:0007669"/>
    <property type="project" value="UniProtKB-KW"/>
</dbReference>
<keyword evidence="3" id="KW-0133">Cell shape</keyword>
<evidence type="ECO:0000256" key="4">
    <source>
        <dbReference type="ARBA" id="ARBA00022984"/>
    </source>
</evidence>
<dbReference type="Pfam" id="PF02388">
    <property type="entry name" value="FemAB"/>
    <property type="match status" value="2"/>
</dbReference>
<dbReference type="PANTHER" id="PTHR36174">
    <property type="entry name" value="LIPID II:GLYCINE GLYCYLTRANSFERASE"/>
    <property type="match status" value="1"/>
</dbReference>
<organism evidence="7 8">
    <name type="scientific">Candidatus Ryanbacteria bacterium RIFCSPLOWO2_01_FULL_48_26</name>
    <dbReference type="NCBI Taxonomy" id="1802126"/>
    <lineage>
        <taxon>Bacteria</taxon>
        <taxon>Candidatus Ryaniibacteriota</taxon>
    </lineage>
</organism>
<evidence type="ECO:0000256" key="1">
    <source>
        <dbReference type="ARBA" id="ARBA00009943"/>
    </source>
</evidence>
<evidence type="ECO:0000256" key="3">
    <source>
        <dbReference type="ARBA" id="ARBA00022960"/>
    </source>
</evidence>
<dbReference type="InterPro" id="IPR050644">
    <property type="entry name" value="PG_Glycine_Bridge_Synth"/>
</dbReference>